<organism evidence="3 4">
    <name type="scientific">Methylobacterium oryzihabitans</name>
    <dbReference type="NCBI Taxonomy" id="2499852"/>
    <lineage>
        <taxon>Bacteria</taxon>
        <taxon>Pseudomonadati</taxon>
        <taxon>Pseudomonadota</taxon>
        <taxon>Alphaproteobacteria</taxon>
        <taxon>Hyphomicrobiales</taxon>
        <taxon>Methylobacteriaceae</taxon>
        <taxon>Methylobacterium</taxon>
    </lineage>
</organism>
<keyword evidence="4" id="KW-1185">Reference proteome</keyword>
<evidence type="ECO:0000313" key="3">
    <source>
        <dbReference type="EMBL" id="RVU18737.1"/>
    </source>
</evidence>
<dbReference type="EMBL" id="SACP01000008">
    <property type="protein sequence ID" value="RVU18737.1"/>
    <property type="molecule type" value="Genomic_DNA"/>
</dbReference>
<dbReference type="PRINTS" id="PR00081">
    <property type="entry name" value="GDHRDH"/>
</dbReference>
<dbReference type="AlphaFoldDB" id="A0A3S2YTD9"/>
<evidence type="ECO:0000256" key="2">
    <source>
        <dbReference type="ARBA" id="ARBA00023002"/>
    </source>
</evidence>
<evidence type="ECO:0000313" key="4">
    <source>
        <dbReference type="Proteomes" id="UP000286997"/>
    </source>
</evidence>
<dbReference type="InterPro" id="IPR036291">
    <property type="entry name" value="NAD(P)-bd_dom_sf"/>
</dbReference>
<dbReference type="PANTHER" id="PTHR44196">
    <property type="entry name" value="DEHYDROGENASE/REDUCTASE SDR FAMILY MEMBER 7B"/>
    <property type="match status" value="1"/>
</dbReference>
<reference evidence="3 4" key="1">
    <citation type="submission" date="2019-01" db="EMBL/GenBank/DDBJ databases">
        <authorList>
            <person name="Chen W.-M."/>
        </authorList>
    </citation>
    <scope>NUCLEOTIDE SEQUENCE [LARGE SCALE GENOMIC DNA]</scope>
    <source>
        <strain evidence="3 4">TER-1</strain>
    </source>
</reference>
<dbReference type="OrthoDB" id="335726at2"/>
<evidence type="ECO:0000256" key="1">
    <source>
        <dbReference type="ARBA" id="ARBA00006484"/>
    </source>
</evidence>
<sequence>MPAEPTVIVITGASSGIGAALAQHYAAPGRLLVLNARGADRLETVAAACRAKGAEVEATPLDVRDRAAMREWVADIDGRRGIDLAIANAGVNGGHPEGGVETEATAFAVLDVNLMGALNLALPCATRMEARGRGQIALISSLAAIAPLPDAPAYSGTKAALLAHGLALREKLAPRGVRINVVCPGYVRTAMGGDYQGWRPLEMSAEAAARRIARGLARDEGTIAFPAALAAAARGAALLPERLRRLGMRGFSFRMRATQQPS</sequence>
<comment type="similarity">
    <text evidence="1">Belongs to the short-chain dehydrogenases/reductases (SDR) family.</text>
</comment>
<dbReference type="Gene3D" id="3.40.50.720">
    <property type="entry name" value="NAD(P)-binding Rossmann-like Domain"/>
    <property type="match status" value="1"/>
</dbReference>
<keyword evidence="2" id="KW-0560">Oxidoreductase</keyword>
<dbReference type="Pfam" id="PF00106">
    <property type="entry name" value="adh_short"/>
    <property type="match status" value="1"/>
</dbReference>
<dbReference type="InterPro" id="IPR002347">
    <property type="entry name" value="SDR_fam"/>
</dbReference>
<dbReference type="GO" id="GO:0016491">
    <property type="term" value="F:oxidoreductase activity"/>
    <property type="evidence" value="ECO:0007669"/>
    <property type="project" value="UniProtKB-KW"/>
</dbReference>
<dbReference type="PANTHER" id="PTHR44196:SF1">
    <property type="entry name" value="DEHYDROGENASE_REDUCTASE SDR FAMILY MEMBER 7B"/>
    <property type="match status" value="1"/>
</dbReference>
<dbReference type="GO" id="GO:0016020">
    <property type="term" value="C:membrane"/>
    <property type="evidence" value="ECO:0007669"/>
    <property type="project" value="TreeGrafter"/>
</dbReference>
<proteinExistence type="inferred from homology"/>
<dbReference type="Proteomes" id="UP000286997">
    <property type="component" value="Unassembled WGS sequence"/>
</dbReference>
<dbReference type="SUPFAM" id="SSF51735">
    <property type="entry name" value="NAD(P)-binding Rossmann-fold domains"/>
    <property type="match status" value="1"/>
</dbReference>
<comment type="caution">
    <text evidence="3">The sequence shown here is derived from an EMBL/GenBank/DDBJ whole genome shotgun (WGS) entry which is preliminary data.</text>
</comment>
<gene>
    <name evidence="3" type="ORF">EOE48_10160</name>
</gene>
<accession>A0A3S2YTD9</accession>
<name>A0A3S2YTD9_9HYPH</name>
<dbReference type="RefSeq" id="WP_127728680.1">
    <property type="nucleotide sequence ID" value="NZ_SACP01000008.1"/>
</dbReference>
<protein>
    <submittedName>
        <fullName evidence="3">SDR family NAD(P)-dependent oxidoreductase</fullName>
    </submittedName>
</protein>